<dbReference type="NCBIfam" id="NF001242">
    <property type="entry name" value="PRK00216.1-3"/>
    <property type="match status" value="1"/>
</dbReference>
<dbReference type="PROSITE" id="PS01184">
    <property type="entry name" value="UBIE_2"/>
    <property type="match status" value="1"/>
</dbReference>
<feature type="binding site" evidence="6">
    <location>
        <position position="144"/>
    </location>
    <ligand>
        <name>S-adenosyl-L-methionine</name>
        <dbReference type="ChEBI" id="CHEBI:59789"/>
    </ligand>
</feature>
<dbReference type="UniPathway" id="UPA00079">
    <property type="reaction ID" value="UER00169"/>
</dbReference>
<dbReference type="OrthoDB" id="9808140at2"/>
<evidence type="ECO:0000256" key="5">
    <source>
        <dbReference type="ARBA" id="ARBA00022691"/>
    </source>
</evidence>
<evidence type="ECO:0000256" key="6">
    <source>
        <dbReference type="HAMAP-Rule" id="MF_01813"/>
    </source>
</evidence>
<dbReference type="InterPro" id="IPR004033">
    <property type="entry name" value="UbiE/COQ5_MeTrFase"/>
</dbReference>
<comment type="catalytic activity">
    <reaction evidence="6">
        <text>a 2-demethylmenaquinol + S-adenosyl-L-methionine = a menaquinol + S-adenosyl-L-homocysteine + H(+)</text>
        <dbReference type="Rhea" id="RHEA:42640"/>
        <dbReference type="Rhea" id="RHEA-COMP:9539"/>
        <dbReference type="Rhea" id="RHEA-COMP:9563"/>
        <dbReference type="ChEBI" id="CHEBI:15378"/>
        <dbReference type="ChEBI" id="CHEBI:18151"/>
        <dbReference type="ChEBI" id="CHEBI:55437"/>
        <dbReference type="ChEBI" id="CHEBI:57856"/>
        <dbReference type="ChEBI" id="CHEBI:59789"/>
        <dbReference type="EC" id="2.1.1.163"/>
    </reaction>
</comment>
<dbReference type="GO" id="GO:0043770">
    <property type="term" value="F:demethylmenaquinone methyltransferase activity"/>
    <property type="evidence" value="ECO:0007669"/>
    <property type="project" value="UniProtKB-UniRule"/>
</dbReference>
<name>A0A501WMY2_9RHOB</name>
<evidence type="ECO:0000256" key="3">
    <source>
        <dbReference type="ARBA" id="ARBA00022679"/>
    </source>
</evidence>
<gene>
    <name evidence="6 7" type="primary">ubiE</name>
    <name evidence="7" type="ORF">FJM51_13735</name>
</gene>
<proteinExistence type="inferred from homology"/>
<keyword evidence="1 6" id="KW-0474">Menaquinone biosynthesis</keyword>
<dbReference type="RefSeq" id="WP_140454702.1">
    <property type="nucleotide sequence ID" value="NZ_VFRP01000013.1"/>
</dbReference>
<protein>
    <recommendedName>
        <fullName evidence="6">Ubiquinone/menaquinone biosynthesis C-methyltransferase UbiE</fullName>
        <ecNumber evidence="6">2.1.1.163</ecNumber>
        <ecNumber evidence="6">2.1.1.201</ecNumber>
    </recommendedName>
    <alternativeName>
        <fullName evidence="6">2-methoxy-6-polyprenyl-1,4-benzoquinol methylase</fullName>
    </alternativeName>
    <alternativeName>
        <fullName evidence="6">Demethylmenaquinone methyltransferase</fullName>
    </alternativeName>
</protein>
<dbReference type="FunFam" id="3.40.50.150:FF:000064">
    <property type="entry name" value="2-methoxy-6-polyprenyl-1,4-benzoquinol methylase, mitochondrial"/>
    <property type="match status" value="1"/>
</dbReference>
<dbReference type="GO" id="GO:0032259">
    <property type="term" value="P:methylation"/>
    <property type="evidence" value="ECO:0007669"/>
    <property type="project" value="UniProtKB-KW"/>
</dbReference>
<organism evidence="7 8">
    <name type="scientific">Amaricoccus solimangrovi</name>
    <dbReference type="NCBI Taxonomy" id="2589815"/>
    <lineage>
        <taxon>Bacteria</taxon>
        <taxon>Pseudomonadati</taxon>
        <taxon>Pseudomonadota</taxon>
        <taxon>Alphaproteobacteria</taxon>
        <taxon>Rhodobacterales</taxon>
        <taxon>Paracoccaceae</taxon>
        <taxon>Amaricoccus</taxon>
    </lineage>
</organism>
<dbReference type="CDD" id="cd02440">
    <property type="entry name" value="AdoMet_MTases"/>
    <property type="match status" value="1"/>
</dbReference>
<dbReference type="EMBL" id="VFRP01000013">
    <property type="protein sequence ID" value="TPE49700.1"/>
    <property type="molecule type" value="Genomic_DNA"/>
</dbReference>
<evidence type="ECO:0000256" key="4">
    <source>
        <dbReference type="ARBA" id="ARBA00022688"/>
    </source>
</evidence>
<dbReference type="PANTHER" id="PTHR43591:SF24">
    <property type="entry name" value="2-METHOXY-6-POLYPRENYL-1,4-BENZOQUINOL METHYLASE, MITOCHONDRIAL"/>
    <property type="match status" value="1"/>
</dbReference>
<comment type="catalytic activity">
    <reaction evidence="6">
        <text>a 2-methoxy-6-(all-trans-polyprenyl)benzene-1,4-diol + S-adenosyl-L-methionine = a 5-methoxy-2-methyl-3-(all-trans-polyprenyl)benzene-1,4-diol + S-adenosyl-L-homocysteine + H(+)</text>
        <dbReference type="Rhea" id="RHEA:28286"/>
        <dbReference type="Rhea" id="RHEA-COMP:10858"/>
        <dbReference type="Rhea" id="RHEA-COMP:10859"/>
        <dbReference type="ChEBI" id="CHEBI:15378"/>
        <dbReference type="ChEBI" id="CHEBI:57856"/>
        <dbReference type="ChEBI" id="CHEBI:59789"/>
        <dbReference type="ChEBI" id="CHEBI:84166"/>
        <dbReference type="ChEBI" id="CHEBI:84167"/>
        <dbReference type="EC" id="2.1.1.201"/>
    </reaction>
</comment>
<keyword evidence="4 6" id="KW-0831">Ubiquinone biosynthesis</keyword>
<dbReference type="InterPro" id="IPR023576">
    <property type="entry name" value="UbiE/COQ5_MeTrFase_CS"/>
</dbReference>
<comment type="similarity">
    <text evidence="6">Belongs to the class I-like SAM-binding methyltransferase superfamily. MenG/UbiE family.</text>
</comment>
<dbReference type="PANTHER" id="PTHR43591">
    <property type="entry name" value="METHYLTRANSFERASE"/>
    <property type="match status" value="1"/>
</dbReference>
<keyword evidence="3 6" id="KW-0808">Transferase</keyword>
<feature type="binding site" evidence="6">
    <location>
        <position position="99"/>
    </location>
    <ligand>
        <name>S-adenosyl-L-methionine</name>
        <dbReference type="ChEBI" id="CHEBI:59789"/>
    </ligand>
</feature>
<dbReference type="EC" id="2.1.1.201" evidence="6"/>
<dbReference type="PROSITE" id="PS01183">
    <property type="entry name" value="UBIE_1"/>
    <property type="match status" value="1"/>
</dbReference>
<dbReference type="NCBIfam" id="NF001244">
    <property type="entry name" value="PRK00216.1-5"/>
    <property type="match status" value="1"/>
</dbReference>
<dbReference type="EC" id="2.1.1.163" evidence="6"/>
<sequence length="255" mass="28799">MTDPDPRDPAAATHFGFESIPESEKARRVHGVFTSVASKYDVMNDAMSLGIHRLWKDAMMDWLAPRPGTRLLDVAGGTGDIAFRYLDRVKGEAEVSVLDMTESMLIEGRERAEATKYADRLSWVTGDAMALPFRDASFDVYTISFGIRNVTRIDEALAEACRVLRPGGRLMVLEFSRVPNDMLRWLYDRYSFNVIPPMGQAIAGDRASYQYLVESIRRFPPQERFAEMIRDAGFSLVKYRDLSMGIAALHSGWKV</sequence>
<dbReference type="Gene3D" id="3.40.50.150">
    <property type="entry name" value="Vaccinia Virus protein VP39"/>
    <property type="match status" value="1"/>
</dbReference>
<keyword evidence="5 6" id="KW-0949">S-adenosyl-L-methionine</keyword>
<dbReference type="SUPFAM" id="SSF53335">
    <property type="entry name" value="S-adenosyl-L-methionine-dependent methyltransferases"/>
    <property type="match status" value="1"/>
</dbReference>
<dbReference type="InterPro" id="IPR029063">
    <property type="entry name" value="SAM-dependent_MTases_sf"/>
</dbReference>
<dbReference type="UniPathway" id="UPA00232"/>
<accession>A0A501WMY2</accession>
<comment type="function">
    <text evidence="6">Methyltransferase required for the conversion of demethylmenaquinol (DMKH2) to menaquinol (MKH2) and the conversion of 2-polyprenyl-6-methoxy-1,4-benzoquinol (DDMQH2) to 2-polyprenyl-3-methyl-6-methoxy-1,4-benzoquinol (DMQH2).</text>
</comment>
<dbReference type="HAMAP" id="MF_01813">
    <property type="entry name" value="MenG_UbiE_methyltr"/>
    <property type="match status" value="1"/>
</dbReference>
<dbReference type="GO" id="GO:0009234">
    <property type="term" value="P:menaquinone biosynthetic process"/>
    <property type="evidence" value="ECO:0007669"/>
    <property type="project" value="UniProtKB-UniRule"/>
</dbReference>
<feature type="binding site" evidence="6">
    <location>
        <position position="78"/>
    </location>
    <ligand>
        <name>S-adenosyl-L-methionine</name>
        <dbReference type="ChEBI" id="CHEBI:59789"/>
    </ligand>
</feature>
<evidence type="ECO:0000313" key="8">
    <source>
        <dbReference type="Proteomes" id="UP000319255"/>
    </source>
</evidence>
<dbReference type="NCBIfam" id="TIGR01934">
    <property type="entry name" value="MenG_MenH_UbiE"/>
    <property type="match status" value="1"/>
</dbReference>
<evidence type="ECO:0000256" key="1">
    <source>
        <dbReference type="ARBA" id="ARBA00022428"/>
    </source>
</evidence>
<comment type="caution">
    <text evidence="7">The sequence shown here is derived from an EMBL/GenBank/DDBJ whole genome shotgun (WGS) entry which is preliminary data.</text>
</comment>
<dbReference type="Pfam" id="PF01209">
    <property type="entry name" value="Ubie_methyltran"/>
    <property type="match status" value="1"/>
</dbReference>
<evidence type="ECO:0000256" key="2">
    <source>
        <dbReference type="ARBA" id="ARBA00022603"/>
    </source>
</evidence>
<comment type="pathway">
    <text evidence="6">Cofactor biosynthesis; ubiquinone biosynthesis.</text>
</comment>
<comment type="pathway">
    <text evidence="6">Quinol/quinone metabolism; menaquinone biosynthesis; menaquinol from 1,4-dihydroxy-2-naphthoate: step 2/2.</text>
</comment>
<dbReference type="Proteomes" id="UP000319255">
    <property type="component" value="Unassembled WGS sequence"/>
</dbReference>
<dbReference type="GO" id="GO:0009060">
    <property type="term" value="P:aerobic respiration"/>
    <property type="evidence" value="ECO:0007669"/>
    <property type="project" value="UniProtKB-UniRule"/>
</dbReference>
<reference evidence="7 8" key="1">
    <citation type="submission" date="2019-06" db="EMBL/GenBank/DDBJ databases">
        <title>A novel bacterium of genus Amaricoccus, isolated from marine sediment.</title>
        <authorList>
            <person name="Huang H."/>
            <person name="Mo K."/>
            <person name="Hu Y."/>
        </authorList>
    </citation>
    <scope>NUCLEOTIDE SEQUENCE [LARGE SCALE GENOMIC DNA]</scope>
    <source>
        <strain evidence="7 8">HB172011</strain>
    </source>
</reference>
<feature type="binding site" evidence="6">
    <location>
        <begin position="127"/>
        <end position="128"/>
    </location>
    <ligand>
        <name>S-adenosyl-L-methionine</name>
        <dbReference type="ChEBI" id="CHEBI:59789"/>
    </ligand>
</feature>
<keyword evidence="2 6" id="KW-0489">Methyltransferase</keyword>
<dbReference type="GO" id="GO:0008425">
    <property type="term" value="F:2-methoxy-6-polyprenyl-1,4-benzoquinol methyltransferase activity"/>
    <property type="evidence" value="ECO:0007669"/>
    <property type="project" value="UniProtKB-UniRule"/>
</dbReference>
<keyword evidence="8" id="KW-1185">Reference proteome</keyword>
<dbReference type="AlphaFoldDB" id="A0A501WMY2"/>
<evidence type="ECO:0000313" key="7">
    <source>
        <dbReference type="EMBL" id="TPE49700.1"/>
    </source>
</evidence>
<dbReference type="PROSITE" id="PS51608">
    <property type="entry name" value="SAM_MT_UBIE"/>
    <property type="match status" value="1"/>
</dbReference>